<dbReference type="InterPro" id="IPR033469">
    <property type="entry name" value="CYTH-like_dom_sf"/>
</dbReference>
<name>A0A1X7RCD9_ZYMT9</name>
<feature type="compositionally biased region" description="Polar residues" evidence="1">
    <location>
        <begin position="330"/>
        <end position="346"/>
    </location>
</feature>
<protein>
    <recommendedName>
        <fullName evidence="4">CYTH domain-containing protein</fullName>
    </recommendedName>
</protein>
<dbReference type="AlphaFoldDB" id="A0A1X7RCD9"/>
<proteinExistence type="predicted"/>
<evidence type="ECO:0000313" key="2">
    <source>
        <dbReference type="EMBL" id="SMQ45089.1"/>
    </source>
</evidence>
<gene>
    <name evidence="2" type="ORF">ZT3D7_G233</name>
</gene>
<evidence type="ECO:0000313" key="3">
    <source>
        <dbReference type="Proteomes" id="UP000215127"/>
    </source>
</evidence>
<organism evidence="2 3">
    <name type="scientific">Zymoseptoria tritici (strain ST99CH_3D7)</name>
    <dbReference type="NCBI Taxonomy" id="1276538"/>
    <lineage>
        <taxon>Eukaryota</taxon>
        <taxon>Fungi</taxon>
        <taxon>Dikarya</taxon>
        <taxon>Ascomycota</taxon>
        <taxon>Pezizomycotina</taxon>
        <taxon>Dothideomycetes</taxon>
        <taxon>Dothideomycetidae</taxon>
        <taxon>Mycosphaerellales</taxon>
        <taxon>Mycosphaerellaceae</taxon>
        <taxon>Zymoseptoria</taxon>
    </lineage>
</organism>
<sequence>MMLEDNAAWICLSTEYYDTIQVVQGKRRVSSCEDPAGDFRTFTYHLTEHQLFLNHPTITSLHFDSGTHHRPCAPPEAHHGISSFDAPTRTRETNIQIFILKNHWRQDSVARMRTQIHPIPQFIHDKYFDYQDLMKKQSLYIRLRSEYTPSTSDSKTQWEAKVRVGGSQINSQSEEVVGAVEVVKAVQAHHSEFSMEILRKLPVKADLTTHREAWNMQSKSIPEGAKMQIVLDTCSFNYRPSSLKDGIDSTHVVAEIELTKDLCFAEGMEESEIEAEKKQEMAALSTALEDYSWAHWAHARQYQGNQKPIGKLTAYFTWKSKIEEKEKASNPEQLGTPNNAPSNMTDMNPPLRKERDWKHQSWPKEQDWERKERRWKHESELKEIERDVEASLQKMKVLKRMIASTRVHSWLNRRALKPKQS</sequence>
<feature type="compositionally biased region" description="Basic and acidic residues" evidence="1">
    <location>
        <begin position="351"/>
        <end position="376"/>
    </location>
</feature>
<dbReference type="Gene3D" id="2.40.320.10">
    <property type="entry name" value="Hypothetical Protein Pfu-838710-001"/>
    <property type="match status" value="1"/>
</dbReference>
<dbReference type="EMBL" id="LT853692">
    <property type="protein sequence ID" value="SMQ45089.1"/>
    <property type="molecule type" value="Genomic_DNA"/>
</dbReference>
<feature type="region of interest" description="Disordered" evidence="1">
    <location>
        <begin position="326"/>
        <end position="376"/>
    </location>
</feature>
<evidence type="ECO:0000256" key="1">
    <source>
        <dbReference type="SAM" id="MobiDB-lite"/>
    </source>
</evidence>
<dbReference type="SUPFAM" id="SSF55154">
    <property type="entry name" value="CYTH-like phosphatases"/>
    <property type="match status" value="1"/>
</dbReference>
<accession>A0A1X7RCD9</accession>
<dbReference type="Proteomes" id="UP000215127">
    <property type="component" value="Chromosome 1"/>
</dbReference>
<reference evidence="2 3" key="1">
    <citation type="submission" date="2016-06" db="EMBL/GenBank/DDBJ databases">
        <authorList>
            <person name="Kjaerup R.B."/>
            <person name="Dalgaard T.S."/>
            <person name="Juul-Madsen H.R."/>
        </authorList>
    </citation>
    <scope>NUCLEOTIDE SEQUENCE [LARGE SCALE GENOMIC DNA]</scope>
</reference>
<keyword evidence="3" id="KW-1185">Reference proteome</keyword>
<evidence type="ECO:0008006" key="4">
    <source>
        <dbReference type="Google" id="ProtNLM"/>
    </source>
</evidence>
<dbReference type="STRING" id="1276538.A0A1X7RCD9"/>